<dbReference type="GO" id="GO:0016740">
    <property type="term" value="F:transferase activity"/>
    <property type="evidence" value="ECO:0007669"/>
    <property type="project" value="UniProtKB-KW"/>
</dbReference>
<evidence type="ECO:0000259" key="3">
    <source>
        <dbReference type="Pfam" id="PF13847"/>
    </source>
</evidence>
<dbReference type="Pfam" id="PF13847">
    <property type="entry name" value="Methyltransf_31"/>
    <property type="match status" value="1"/>
</dbReference>
<dbReference type="SUPFAM" id="SSF53335">
    <property type="entry name" value="S-adenosyl-L-methionine-dependent methyltransferases"/>
    <property type="match status" value="1"/>
</dbReference>
<accession>A0A2K4ZQX9</accession>
<dbReference type="PANTHER" id="PTHR43861">
    <property type="entry name" value="TRANS-ACONITATE 2-METHYLTRANSFERASE-RELATED"/>
    <property type="match status" value="1"/>
</dbReference>
<name>A0A2K4ZQX9_9FIRM</name>
<dbReference type="InterPro" id="IPR029063">
    <property type="entry name" value="SAM-dependent_MTases_sf"/>
</dbReference>
<evidence type="ECO:0000313" key="4">
    <source>
        <dbReference type="EMBL" id="SOY32869.1"/>
    </source>
</evidence>
<protein>
    <submittedName>
        <fullName evidence="4">Tellurite resistance protein TehB</fullName>
    </submittedName>
</protein>
<dbReference type="Proteomes" id="UP000236311">
    <property type="component" value="Unassembled WGS sequence"/>
</dbReference>
<evidence type="ECO:0000256" key="1">
    <source>
        <dbReference type="ARBA" id="ARBA00022679"/>
    </source>
</evidence>
<gene>
    <name evidence="4" type="ORF">AMURIS_05637</name>
</gene>
<feature type="coiled-coil region" evidence="2">
    <location>
        <begin position="83"/>
        <end position="110"/>
    </location>
</feature>
<dbReference type="InterPro" id="IPR025714">
    <property type="entry name" value="Methyltranfer_dom"/>
</dbReference>
<dbReference type="RefSeq" id="WP_172455329.1">
    <property type="nucleotide sequence ID" value="NZ_JANJZD010000079.1"/>
</dbReference>
<organism evidence="4 5">
    <name type="scientific">Acetatifactor muris</name>
    <dbReference type="NCBI Taxonomy" id="879566"/>
    <lineage>
        <taxon>Bacteria</taxon>
        <taxon>Bacillati</taxon>
        <taxon>Bacillota</taxon>
        <taxon>Clostridia</taxon>
        <taxon>Lachnospirales</taxon>
        <taxon>Lachnospiraceae</taxon>
        <taxon>Acetatifactor</taxon>
    </lineage>
</organism>
<dbReference type="AlphaFoldDB" id="A0A2K4ZQX9"/>
<reference evidence="4 5" key="1">
    <citation type="submission" date="2018-01" db="EMBL/GenBank/DDBJ databases">
        <authorList>
            <person name="Gaut B.S."/>
            <person name="Morton B.R."/>
            <person name="Clegg M.T."/>
            <person name="Duvall M.R."/>
        </authorList>
    </citation>
    <scope>NUCLEOTIDE SEQUENCE [LARGE SCALE GENOMIC DNA]</scope>
    <source>
        <strain evidence="4">GP69</strain>
    </source>
</reference>
<dbReference type="Gene3D" id="3.40.50.150">
    <property type="entry name" value="Vaccinia Virus protein VP39"/>
    <property type="match status" value="1"/>
</dbReference>
<evidence type="ECO:0000313" key="5">
    <source>
        <dbReference type="Proteomes" id="UP000236311"/>
    </source>
</evidence>
<dbReference type="EMBL" id="OFSM01000086">
    <property type="protein sequence ID" value="SOY32869.1"/>
    <property type="molecule type" value="Genomic_DNA"/>
</dbReference>
<sequence length="229" mass="26807">MNFINTIDDLFCMLDRYTEGVDWNTFYIKRDKPAPFLKYNKLPDKCVVDFIREHNIKNACEFGCGEGRNAIYLAKNDVDTEAYDLSEIAIENAKRNARESKAEKVVFKAENIFALDLMEKKFDLVIDSGIFHHLAPHRRLQYRDIVSSILAEDGYFILLCFAAGQDGADEVDDYEFYKSKQTGVAFTEERLKEFWGERFYVVDLHKGENIVDNQMWESEYLYVCVFKKD</sequence>
<dbReference type="PANTHER" id="PTHR43861:SF3">
    <property type="entry name" value="PUTATIVE (AFU_ORTHOLOGUE AFUA_2G14390)-RELATED"/>
    <property type="match status" value="1"/>
</dbReference>
<keyword evidence="2" id="KW-0175">Coiled coil</keyword>
<evidence type="ECO:0000256" key="2">
    <source>
        <dbReference type="SAM" id="Coils"/>
    </source>
</evidence>
<feature type="domain" description="Methyltransferase" evidence="3">
    <location>
        <begin position="57"/>
        <end position="176"/>
    </location>
</feature>
<dbReference type="CDD" id="cd02440">
    <property type="entry name" value="AdoMet_MTases"/>
    <property type="match status" value="1"/>
</dbReference>
<keyword evidence="1" id="KW-0808">Transferase</keyword>
<keyword evidence="5" id="KW-1185">Reference proteome</keyword>
<proteinExistence type="predicted"/>